<dbReference type="InterPro" id="IPR000933">
    <property type="entry name" value="Glyco_hydro_29"/>
</dbReference>
<evidence type="ECO:0000256" key="5">
    <source>
        <dbReference type="ARBA" id="ARBA00023295"/>
    </source>
</evidence>
<evidence type="ECO:0000256" key="3">
    <source>
        <dbReference type="ARBA" id="ARBA00022729"/>
    </source>
</evidence>
<comment type="caution">
    <text evidence="7">The sequence shown here is derived from an EMBL/GenBank/DDBJ whole genome shotgun (WGS) entry which is preliminary data.</text>
</comment>
<keyword evidence="8" id="KW-1185">Reference proteome</keyword>
<evidence type="ECO:0000313" key="7">
    <source>
        <dbReference type="EMBL" id="EMS71577.1"/>
    </source>
</evidence>
<dbReference type="AlphaFoldDB" id="S0FIQ1"/>
<dbReference type="PANTHER" id="PTHR10030">
    <property type="entry name" value="ALPHA-L-FUCOSIDASE"/>
    <property type="match status" value="1"/>
</dbReference>
<dbReference type="RefSeq" id="WP_004625912.1">
    <property type="nucleotide sequence ID" value="NZ_AORV01000035.1"/>
</dbReference>
<evidence type="ECO:0000256" key="1">
    <source>
        <dbReference type="ARBA" id="ARBA00007951"/>
    </source>
</evidence>
<evidence type="ECO:0000259" key="6">
    <source>
        <dbReference type="Pfam" id="PF01120"/>
    </source>
</evidence>
<comment type="similarity">
    <text evidence="1">Belongs to the glycosyl hydrolase 29 family.</text>
</comment>
<protein>
    <recommendedName>
        <fullName evidence="2">alpha-L-fucosidase</fullName>
        <ecNumber evidence="2">3.2.1.51</ecNumber>
    </recommendedName>
</protein>
<keyword evidence="5 7" id="KW-0326">Glycosidase</keyword>
<dbReference type="EC" id="3.2.1.51" evidence="2"/>
<evidence type="ECO:0000313" key="8">
    <source>
        <dbReference type="Proteomes" id="UP000014155"/>
    </source>
</evidence>
<sequence length="322" mass="37471">MNQQELVEKQKWFVNLRLGMFIHFNSATFQFNEGDIMDWEFDHENNGAQRKFPFNPADWNPQKLDCRQWTKATKAMGAKFAALTSKHHEGFCLWPTKTTEHCVSNGKIKTDVVGEYLEAFRSKGIIAGLYFSMLDVTHKINRSKCTREDVEYTKRQLTELLTNYGEIPFIIIDGWQAHWGGPSYENMPYEEIDNHIKSIQPDCMLLNISCESNLDHTEVVFYENAAGQEVEENFSGPGASCNILNNCWFWRKTDPRMELKSAQWAVDKIEDMNRHNVTFLLNSSPNTSGLIDENFMRRYEEIGSLYKRPGNLEQIPEGWLKR</sequence>
<dbReference type="GO" id="GO:0004560">
    <property type="term" value="F:alpha-L-fucosidase activity"/>
    <property type="evidence" value="ECO:0007669"/>
    <property type="project" value="UniProtKB-EC"/>
</dbReference>
<dbReference type="InterPro" id="IPR057739">
    <property type="entry name" value="Glyco_hydro_29_N"/>
</dbReference>
<name>S0FIQ1_RUMCE</name>
<keyword evidence="3" id="KW-0732">Signal</keyword>
<accession>S0FIQ1</accession>
<dbReference type="InterPro" id="IPR017853">
    <property type="entry name" value="GH"/>
</dbReference>
<organism evidence="7 8">
    <name type="scientific">Ruminiclostridium cellobioparum subsp. termitidis CT1112</name>
    <dbReference type="NCBI Taxonomy" id="1195236"/>
    <lineage>
        <taxon>Bacteria</taxon>
        <taxon>Bacillati</taxon>
        <taxon>Bacillota</taxon>
        <taxon>Clostridia</taxon>
        <taxon>Eubacteriales</taxon>
        <taxon>Oscillospiraceae</taxon>
        <taxon>Ruminiclostridium</taxon>
    </lineage>
</organism>
<dbReference type="SMART" id="SM00812">
    <property type="entry name" value="Alpha_L_fucos"/>
    <property type="match status" value="1"/>
</dbReference>
<proteinExistence type="inferred from homology"/>
<dbReference type="SUPFAM" id="SSF51445">
    <property type="entry name" value="(Trans)glycosidases"/>
    <property type="match status" value="1"/>
</dbReference>
<dbReference type="PANTHER" id="PTHR10030:SF37">
    <property type="entry name" value="ALPHA-L-FUCOSIDASE-RELATED"/>
    <property type="match status" value="1"/>
</dbReference>
<dbReference type="GO" id="GO:0005764">
    <property type="term" value="C:lysosome"/>
    <property type="evidence" value="ECO:0007669"/>
    <property type="project" value="TreeGrafter"/>
</dbReference>
<dbReference type="eggNOG" id="COG3669">
    <property type="taxonomic scope" value="Bacteria"/>
</dbReference>
<evidence type="ECO:0000256" key="2">
    <source>
        <dbReference type="ARBA" id="ARBA00012662"/>
    </source>
</evidence>
<dbReference type="Pfam" id="PF01120">
    <property type="entry name" value="Alpha_L_fucos"/>
    <property type="match status" value="1"/>
</dbReference>
<keyword evidence="4 7" id="KW-0378">Hydrolase</keyword>
<dbReference type="GO" id="GO:0016139">
    <property type="term" value="P:glycoside catabolic process"/>
    <property type="evidence" value="ECO:0007669"/>
    <property type="project" value="TreeGrafter"/>
</dbReference>
<dbReference type="STRING" id="1195236.CTER_2490"/>
<dbReference type="EMBL" id="AORV01000035">
    <property type="protein sequence ID" value="EMS71577.1"/>
    <property type="molecule type" value="Genomic_DNA"/>
</dbReference>
<gene>
    <name evidence="7" type="ORF">CTER_2490</name>
</gene>
<feature type="domain" description="Glycoside hydrolase family 29 N-terminal" evidence="6">
    <location>
        <begin position="8"/>
        <end position="308"/>
    </location>
</feature>
<dbReference type="Gene3D" id="3.20.20.80">
    <property type="entry name" value="Glycosidases"/>
    <property type="match status" value="1"/>
</dbReference>
<reference evidence="7 8" key="1">
    <citation type="journal article" date="2013" name="Genome Announc.">
        <title>Draft Genome Sequence of the Cellulolytic, Mesophilic, Anaerobic Bacterium Clostridium termitidis Strain CT1112 (DSM 5398).</title>
        <authorList>
            <person name="Lal S."/>
            <person name="Ramachandran U."/>
            <person name="Zhang X."/>
            <person name="Munir R."/>
            <person name="Sparling R."/>
            <person name="Levin D.B."/>
        </authorList>
    </citation>
    <scope>NUCLEOTIDE SEQUENCE [LARGE SCALE GENOMIC DNA]</scope>
    <source>
        <strain evidence="7 8">CT1112</strain>
    </source>
</reference>
<dbReference type="Proteomes" id="UP000014155">
    <property type="component" value="Unassembled WGS sequence"/>
</dbReference>
<evidence type="ECO:0000256" key="4">
    <source>
        <dbReference type="ARBA" id="ARBA00022801"/>
    </source>
</evidence>
<dbReference type="GO" id="GO:0006004">
    <property type="term" value="P:fucose metabolic process"/>
    <property type="evidence" value="ECO:0007669"/>
    <property type="project" value="TreeGrafter"/>
</dbReference>
<dbReference type="PATRIC" id="fig|1195236.3.peg.2805"/>